<proteinExistence type="predicted"/>
<dbReference type="Proteomes" id="UP001176521">
    <property type="component" value="Unassembled WGS sequence"/>
</dbReference>
<reference evidence="3" key="1">
    <citation type="journal article" date="2023" name="PhytoFront">
        <title>Draft Genome Resources of Seven Strains of Tilletia horrida, Causal Agent of Kernel Smut of Rice.</title>
        <authorList>
            <person name="Khanal S."/>
            <person name="Antony Babu S."/>
            <person name="Zhou X.G."/>
        </authorList>
    </citation>
    <scope>NUCLEOTIDE SEQUENCE</scope>
    <source>
        <strain evidence="3">TX3</strain>
    </source>
</reference>
<evidence type="ECO:0000256" key="1">
    <source>
        <dbReference type="SAM" id="MobiDB-lite"/>
    </source>
</evidence>
<sequence length="376" mass="41090">MSTTYSFGLEDGIAPPNPYGDDNGDDNDGGLPALNYTMTPARKRSLYISVAFIVFSNVALSSFVFFVAKYVPSPRLDPSAYLGFASAALGIFQIPQWPFRYWNLCRQNGRRSCLPPDDPAQAPRTLSSRVAWVFLRADAFQWGFLIGIVVGAALLTIGSSINDTEGYYPLIVAMPALIFGCIGLVGLIVTALSSLPSSSKLARLPFRLSNVPAGEPIRPVLYFLWCDLVGCDGGGGLVFRSAFDRRYRLSPHFRAMLTEISYGLSISLLGLAAAACALTFTLYYADDGNVRHYEDASWAANMAMLLLWLAVTAFVAIRHAFKRLRAEKLWWSIGRQRSHRSASGPVSVPLVQPPEPASRGSDFTAVDNKSQSDVFS</sequence>
<comment type="caution">
    <text evidence="3">The sequence shown here is derived from an EMBL/GenBank/DDBJ whole genome shotgun (WGS) entry which is preliminary data.</text>
</comment>
<feature type="transmembrane region" description="Helical" evidence="2">
    <location>
        <begin position="46"/>
        <end position="68"/>
    </location>
</feature>
<accession>A0AAN6G878</accession>
<keyword evidence="2" id="KW-0812">Transmembrane</keyword>
<dbReference type="PANTHER" id="PTHR42024">
    <property type="entry name" value="AMINO ACID PERMEASE_ SLC12A DOMAIN-CONTAINING PROTEIN"/>
    <property type="match status" value="1"/>
</dbReference>
<dbReference type="AlphaFoldDB" id="A0AAN6G878"/>
<evidence type="ECO:0000313" key="4">
    <source>
        <dbReference type="Proteomes" id="UP001176521"/>
    </source>
</evidence>
<keyword evidence="4" id="KW-1185">Reference proteome</keyword>
<feature type="transmembrane region" description="Helical" evidence="2">
    <location>
        <begin position="80"/>
        <end position="99"/>
    </location>
</feature>
<feature type="transmembrane region" description="Helical" evidence="2">
    <location>
        <begin position="170"/>
        <end position="195"/>
    </location>
</feature>
<evidence type="ECO:0000313" key="3">
    <source>
        <dbReference type="EMBL" id="KAK0521943.1"/>
    </source>
</evidence>
<gene>
    <name evidence="3" type="ORF">OC842_006616</name>
</gene>
<feature type="transmembrane region" description="Helical" evidence="2">
    <location>
        <begin position="296"/>
        <end position="317"/>
    </location>
</feature>
<name>A0AAN6G878_9BASI</name>
<dbReference type="PANTHER" id="PTHR42024:SF1">
    <property type="entry name" value="AMINO ACID PERMEASE_ SLC12A DOMAIN-CONTAINING PROTEIN"/>
    <property type="match status" value="1"/>
</dbReference>
<feature type="transmembrane region" description="Helical" evidence="2">
    <location>
        <begin position="139"/>
        <end position="158"/>
    </location>
</feature>
<dbReference type="EMBL" id="JAPDMQ010000626">
    <property type="protein sequence ID" value="KAK0521943.1"/>
    <property type="molecule type" value="Genomic_DNA"/>
</dbReference>
<keyword evidence="2" id="KW-0472">Membrane</keyword>
<keyword evidence="2" id="KW-1133">Transmembrane helix</keyword>
<feature type="region of interest" description="Disordered" evidence="1">
    <location>
        <begin position="339"/>
        <end position="376"/>
    </location>
</feature>
<feature type="transmembrane region" description="Helical" evidence="2">
    <location>
        <begin position="260"/>
        <end position="284"/>
    </location>
</feature>
<protein>
    <submittedName>
        <fullName evidence="3">Uncharacterized protein</fullName>
    </submittedName>
</protein>
<evidence type="ECO:0000256" key="2">
    <source>
        <dbReference type="SAM" id="Phobius"/>
    </source>
</evidence>
<feature type="region of interest" description="Disordered" evidence="1">
    <location>
        <begin position="1"/>
        <end position="28"/>
    </location>
</feature>
<feature type="compositionally biased region" description="Polar residues" evidence="1">
    <location>
        <begin position="367"/>
        <end position="376"/>
    </location>
</feature>
<organism evidence="3 4">
    <name type="scientific">Tilletia horrida</name>
    <dbReference type="NCBI Taxonomy" id="155126"/>
    <lineage>
        <taxon>Eukaryota</taxon>
        <taxon>Fungi</taxon>
        <taxon>Dikarya</taxon>
        <taxon>Basidiomycota</taxon>
        <taxon>Ustilaginomycotina</taxon>
        <taxon>Exobasidiomycetes</taxon>
        <taxon>Tilletiales</taxon>
        <taxon>Tilletiaceae</taxon>
        <taxon>Tilletia</taxon>
    </lineage>
</organism>